<dbReference type="InterPro" id="IPR036894">
    <property type="entry name" value="YbaB-like_sf"/>
</dbReference>
<organism evidence="2 3">
    <name type="scientific">Kibdelosporangium banguiense</name>
    <dbReference type="NCBI Taxonomy" id="1365924"/>
    <lineage>
        <taxon>Bacteria</taxon>
        <taxon>Bacillati</taxon>
        <taxon>Actinomycetota</taxon>
        <taxon>Actinomycetes</taxon>
        <taxon>Pseudonocardiales</taxon>
        <taxon>Pseudonocardiaceae</taxon>
        <taxon>Kibdelosporangium</taxon>
    </lineage>
</organism>
<evidence type="ECO:0000313" key="2">
    <source>
        <dbReference type="EMBL" id="MBP2321111.1"/>
    </source>
</evidence>
<dbReference type="EMBL" id="JAGINW010000001">
    <property type="protein sequence ID" value="MBP2321111.1"/>
    <property type="molecule type" value="Genomic_DNA"/>
</dbReference>
<reference evidence="2 3" key="1">
    <citation type="submission" date="2021-03" db="EMBL/GenBank/DDBJ databases">
        <title>Sequencing the genomes of 1000 actinobacteria strains.</title>
        <authorList>
            <person name="Klenk H.-P."/>
        </authorList>
    </citation>
    <scope>NUCLEOTIDE SEQUENCE [LARGE SCALE GENOMIC DNA]</scope>
    <source>
        <strain evidence="2 3">DSM 46670</strain>
    </source>
</reference>
<name>A0ABS4T9V2_9PSEU</name>
<sequence>MIQDGPLNPQQWLAQYDETLKQAAAKAEQTDQALRQIGGSASSPDGQVTVRVNASGATTELVLRPGVRDIEPEQLARLIMRVTQQAQADVSSKVIDTMREFVGEGEALDFVRSRMPVADVQEEQPMAKRDTRADDDYFDNPPDLIK</sequence>
<proteinExistence type="predicted"/>
<dbReference type="SUPFAM" id="SSF82607">
    <property type="entry name" value="YbaB-like"/>
    <property type="match status" value="1"/>
</dbReference>
<feature type="region of interest" description="Disordered" evidence="1">
    <location>
        <begin position="116"/>
        <end position="146"/>
    </location>
</feature>
<protein>
    <submittedName>
        <fullName evidence="2">DNA-binding protein YbaB</fullName>
    </submittedName>
</protein>
<keyword evidence="2" id="KW-0238">DNA-binding</keyword>
<dbReference type="GO" id="GO:0003677">
    <property type="term" value="F:DNA binding"/>
    <property type="evidence" value="ECO:0007669"/>
    <property type="project" value="UniProtKB-KW"/>
</dbReference>
<evidence type="ECO:0000313" key="3">
    <source>
        <dbReference type="Proteomes" id="UP001519332"/>
    </source>
</evidence>
<gene>
    <name evidence="2" type="ORF">JOF56_001496</name>
</gene>
<dbReference type="Gene3D" id="3.30.1310.10">
    <property type="entry name" value="Nucleoid-associated protein YbaB-like domain"/>
    <property type="match status" value="1"/>
</dbReference>
<accession>A0ABS4T9V2</accession>
<dbReference type="RefSeq" id="WP_245378183.1">
    <property type="nucleotide sequence ID" value="NZ_JAGINW010000001.1"/>
</dbReference>
<evidence type="ECO:0000256" key="1">
    <source>
        <dbReference type="SAM" id="MobiDB-lite"/>
    </source>
</evidence>
<dbReference type="Pfam" id="PF02575">
    <property type="entry name" value="YbaB_DNA_bd"/>
    <property type="match status" value="1"/>
</dbReference>
<comment type="caution">
    <text evidence="2">The sequence shown here is derived from an EMBL/GenBank/DDBJ whole genome shotgun (WGS) entry which is preliminary data.</text>
</comment>
<feature type="compositionally biased region" description="Basic and acidic residues" evidence="1">
    <location>
        <begin position="125"/>
        <end position="135"/>
    </location>
</feature>
<keyword evidence="3" id="KW-1185">Reference proteome</keyword>
<dbReference type="InterPro" id="IPR004401">
    <property type="entry name" value="YbaB/EbfC"/>
</dbReference>
<dbReference type="Proteomes" id="UP001519332">
    <property type="component" value="Unassembled WGS sequence"/>
</dbReference>